<keyword evidence="5 11" id="KW-1133">Transmembrane helix</keyword>
<comment type="similarity">
    <text evidence="11 12">Belongs to the ATPase B chain family.</text>
</comment>
<evidence type="ECO:0000256" key="3">
    <source>
        <dbReference type="ARBA" id="ARBA00022692"/>
    </source>
</evidence>
<evidence type="ECO:0000256" key="7">
    <source>
        <dbReference type="ARBA" id="ARBA00023136"/>
    </source>
</evidence>
<dbReference type="InParanoid" id="U5DMJ8"/>
<dbReference type="AlphaFoldDB" id="U5DMJ8"/>
<evidence type="ECO:0000256" key="6">
    <source>
        <dbReference type="ARBA" id="ARBA00023065"/>
    </source>
</evidence>
<name>U5DMJ8_9CHRO</name>
<comment type="function">
    <text evidence="9 11">F(1)F(0) ATP synthase produces ATP from ADP in the presence of a proton or sodium gradient. F-type ATPases consist of two structural domains, F(1) containing the extramembraneous catalytic core and F(0) containing the membrane proton channel, linked together by a central stalk and a peripheral stalk. During catalysis, ATP synthesis in the catalytic domain of F(1) is coupled via a rotary mechanism of the central stalk subunits to proton translocation.</text>
</comment>
<comment type="caution">
    <text evidence="14">The sequence shown here is derived from an EMBL/GenBank/DDBJ whole genome shotgun (WGS) entry which is preliminary data.</text>
</comment>
<evidence type="ECO:0000256" key="1">
    <source>
        <dbReference type="ARBA" id="ARBA00022448"/>
    </source>
</evidence>
<evidence type="ECO:0000256" key="10">
    <source>
        <dbReference type="ARBA" id="ARBA00037847"/>
    </source>
</evidence>
<dbReference type="FunCoup" id="U5DMJ8">
    <property type="interactions" value="87"/>
</dbReference>
<evidence type="ECO:0000256" key="13">
    <source>
        <dbReference type="SAM" id="Coils"/>
    </source>
</evidence>
<keyword evidence="4 11" id="KW-0375">Hydrogen ion transport</keyword>
<comment type="subcellular location">
    <subcellularLocation>
        <location evidence="11">Cellular thylakoid membrane</location>
        <topology evidence="11">Single-pass membrane protein</topology>
    </subcellularLocation>
    <subcellularLocation>
        <location evidence="10">Endomembrane system</location>
        <topology evidence="10">Single-pass membrane protein</topology>
    </subcellularLocation>
</comment>
<dbReference type="InterPro" id="IPR002146">
    <property type="entry name" value="ATP_synth_b/b'su_bac/chlpt"/>
</dbReference>
<gene>
    <name evidence="11" type="primary">atpF</name>
    <name evidence="14" type="ORF">KR51_00014920</name>
</gene>
<dbReference type="Proteomes" id="UP000016960">
    <property type="component" value="Unassembled WGS sequence"/>
</dbReference>
<keyword evidence="15" id="KW-1185">Reference proteome</keyword>
<dbReference type="NCBIfam" id="NF005606">
    <property type="entry name" value="PRK07352.1"/>
    <property type="match status" value="1"/>
</dbReference>
<accession>U5DMJ8</accession>
<keyword evidence="14" id="KW-0378">Hydrolase</keyword>
<protein>
    <recommendedName>
        <fullName evidence="11">ATP synthase subunit b</fullName>
    </recommendedName>
    <alternativeName>
        <fullName evidence="11">ATP synthase F(0) sector subunit b</fullName>
    </alternativeName>
    <alternativeName>
        <fullName evidence="11">ATPase subunit I</fullName>
    </alternativeName>
    <alternativeName>
        <fullName evidence="11">F-type ATPase subunit b</fullName>
        <shortName evidence="11">F-ATPase subunit b</shortName>
    </alternativeName>
</protein>
<evidence type="ECO:0000313" key="14">
    <source>
        <dbReference type="EMBL" id="ERN41829.1"/>
    </source>
</evidence>
<dbReference type="GO" id="GO:0031676">
    <property type="term" value="C:plasma membrane-derived thylakoid membrane"/>
    <property type="evidence" value="ECO:0007669"/>
    <property type="project" value="UniProtKB-SubCell"/>
</dbReference>
<dbReference type="STRING" id="582515.KR51_00014920"/>
<evidence type="ECO:0000256" key="2">
    <source>
        <dbReference type="ARBA" id="ARBA00022547"/>
    </source>
</evidence>
<dbReference type="PANTHER" id="PTHR34264:SF3">
    <property type="entry name" value="ATP SYNTHASE SUBUNIT B, CHLOROPLASTIC"/>
    <property type="match status" value="1"/>
</dbReference>
<keyword evidence="2 11" id="KW-0138">CF(0)</keyword>
<keyword evidence="7 11" id="KW-0472">Membrane</keyword>
<dbReference type="GO" id="GO:0046933">
    <property type="term" value="F:proton-transporting ATP synthase activity, rotational mechanism"/>
    <property type="evidence" value="ECO:0007669"/>
    <property type="project" value="UniProtKB-UniRule"/>
</dbReference>
<evidence type="ECO:0000256" key="5">
    <source>
        <dbReference type="ARBA" id="ARBA00022989"/>
    </source>
</evidence>
<proteinExistence type="inferred from homology"/>
<evidence type="ECO:0000256" key="8">
    <source>
        <dbReference type="ARBA" id="ARBA00023310"/>
    </source>
</evidence>
<keyword evidence="13" id="KW-0175">Coiled coil</keyword>
<dbReference type="CDD" id="cd06503">
    <property type="entry name" value="ATP-synt_Fo_b"/>
    <property type="match status" value="1"/>
</dbReference>
<feature type="transmembrane region" description="Helical" evidence="11">
    <location>
        <begin position="30"/>
        <end position="48"/>
    </location>
</feature>
<dbReference type="PATRIC" id="fig|582515.4.peg.1688"/>
<sequence length="177" mass="19459">MMGMWFYFAEAAKSAEEGGDLLETLLEANVINLVIIIAVLVYFGRGVLGKMLADRKDGIKTEISTAETQAREAAAMLAEAQQKLAQAQQEIERLRLAAEEAATKTKERILAESEREVERVKSAAVQDLDAERARAVSEIRQAIASQAIERVEARLREGLDSSAQRDLLERSLAQLGS</sequence>
<keyword evidence="6 11" id="KW-0406">Ion transport</keyword>
<keyword evidence="11" id="KW-0793">Thylakoid</keyword>
<dbReference type="EMBL" id="ASSJ01000040">
    <property type="protein sequence ID" value="ERN41829.1"/>
    <property type="molecule type" value="Genomic_DNA"/>
</dbReference>
<dbReference type="GO" id="GO:0045259">
    <property type="term" value="C:proton-transporting ATP synthase complex"/>
    <property type="evidence" value="ECO:0007669"/>
    <property type="project" value="UniProtKB-KW"/>
</dbReference>
<dbReference type="OrthoDB" id="461217at2"/>
<dbReference type="PANTHER" id="PTHR34264">
    <property type="entry name" value="ATP SYNTHASE SUBUNIT B, CHLOROPLASTIC"/>
    <property type="match status" value="1"/>
</dbReference>
<evidence type="ECO:0000256" key="4">
    <source>
        <dbReference type="ARBA" id="ARBA00022781"/>
    </source>
</evidence>
<dbReference type="Pfam" id="PF00430">
    <property type="entry name" value="ATP-synt_B"/>
    <property type="match status" value="1"/>
</dbReference>
<dbReference type="GO" id="GO:0012505">
    <property type="term" value="C:endomembrane system"/>
    <property type="evidence" value="ECO:0007669"/>
    <property type="project" value="UniProtKB-SubCell"/>
</dbReference>
<evidence type="ECO:0000256" key="9">
    <source>
        <dbReference type="ARBA" id="ARBA00025198"/>
    </source>
</evidence>
<dbReference type="HAMAP" id="MF_01398">
    <property type="entry name" value="ATP_synth_b_bprime"/>
    <property type="match status" value="1"/>
</dbReference>
<keyword evidence="1 11" id="KW-0813">Transport</keyword>
<evidence type="ECO:0000256" key="11">
    <source>
        <dbReference type="HAMAP-Rule" id="MF_01398"/>
    </source>
</evidence>
<evidence type="ECO:0000256" key="12">
    <source>
        <dbReference type="RuleBase" id="RU003848"/>
    </source>
</evidence>
<organism evidence="14 15">
    <name type="scientific">Rubidibacter lacunae KORDI 51-2</name>
    <dbReference type="NCBI Taxonomy" id="582515"/>
    <lineage>
        <taxon>Bacteria</taxon>
        <taxon>Bacillati</taxon>
        <taxon>Cyanobacteriota</taxon>
        <taxon>Cyanophyceae</taxon>
        <taxon>Oscillatoriophycideae</taxon>
        <taxon>Chroococcales</taxon>
        <taxon>Aphanothecaceae</taxon>
        <taxon>Rubidibacter</taxon>
    </lineage>
</organism>
<comment type="function">
    <text evidence="11">Component of the F(0) channel, it forms part of the peripheral stalk, linking F(1) to F(0).</text>
</comment>
<dbReference type="RefSeq" id="WP_022606139.1">
    <property type="nucleotide sequence ID" value="NZ_ASSJ01000040.1"/>
</dbReference>
<reference evidence="14 15" key="1">
    <citation type="submission" date="2013-05" db="EMBL/GenBank/DDBJ databases">
        <title>Draft genome sequence of Rubidibacter lacunae KORDI 51-2.</title>
        <authorList>
            <person name="Choi D.H."/>
            <person name="Noh J.H."/>
            <person name="Kwon K.-K."/>
            <person name="Lee J.-H."/>
            <person name="Ryu J.-Y."/>
        </authorList>
    </citation>
    <scope>NUCLEOTIDE SEQUENCE [LARGE SCALE GENOMIC DNA]</scope>
    <source>
        <strain evidence="14 15">KORDI 51-2</strain>
    </source>
</reference>
<evidence type="ECO:0000313" key="15">
    <source>
        <dbReference type="Proteomes" id="UP000016960"/>
    </source>
</evidence>
<comment type="subunit">
    <text evidence="11">F-type ATPases have 2 components, F(1) - the catalytic core - and F(0) - the membrane proton channel. F(1) has five subunits: alpha(3), beta(3), gamma(1), delta(1), epsilon(1). F(0) has four main subunits: a(1), b(1), b'(1) and c(10-14). The alpha and beta chains form an alternating ring which encloses part of the gamma chain. F(1) is attached to F(0) by a central stalk formed by the gamma and epsilon chains, while a peripheral stalk is formed by the delta, b and b' chains.</text>
</comment>
<keyword evidence="8 11" id="KW-0066">ATP synthesis</keyword>
<dbReference type="eggNOG" id="COG0711">
    <property type="taxonomic scope" value="Bacteria"/>
</dbReference>
<dbReference type="GO" id="GO:0016787">
    <property type="term" value="F:hydrolase activity"/>
    <property type="evidence" value="ECO:0007669"/>
    <property type="project" value="UniProtKB-KW"/>
</dbReference>
<keyword evidence="3 11" id="KW-0812">Transmembrane</keyword>
<feature type="coiled-coil region" evidence="13">
    <location>
        <begin position="63"/>
        <end position="104"/>
    </location>
</feature>